<comment type="subunit">
    <text evidence="1">Monomer.</text>
</comment>
<reference evidence="6 7" key="1">
    <citation type="journal article" date="2011" name="J. Bacteriol.">
        <title>Genome sequence of the repetitive-sequence-rich Mycoplasma fermentans strain M64.</title>
        <authorList>
            <person name="Shu H.W."/>
            <person name="Liu T.T."/>
            <person name="Chang H.Y."/>
            <person name="Liu Y.M."/>
            <person name="Wu K.M."/>
            <person name="Shu H.Y."/>
            <person name="Tsai S.F."/>
            <person name="Hsiao K.J."/>
            <person name="Hu W.S."/>
            <person name="Ng W.V."/>
        </authorList>
    </citation>
    <scope>NUCLEOTIDE SEQUENCE [LARGE SCALE GENOMIC DNA]</scope>
    <source>
        <strain evidence="6 7">M64</strain>
    </source>
</reference>
<name>A0AB32XCZ4_MYCFM</name>
<accession>A0AB32XCZ4</accession>
<dbReference type="Proteomes" id="UP000007473">
    <property type="component" value="Chromosome"/>
</dbReference>
<evidence type="ECO:0000313" key="6">
    <source>
        <dbReference type="EMBL" id="ADV34950.1"/>
    </source>
</evidence>
<dbReference type="KEGG" id="mfm:MfeM64YM_0955"/>
<dbReference type="RefSeq" id="WP_013527153.1">
    <property type="nucleotide sequence ID" value="NC_014921.1"/>
</dbReference>
<sequence length="411" mass="48372">MLKIYVCGPTVYNDLHIGNMVPILTFDLMLKARRVLGEKFTFVHNITDIDDKIINRARELNISEKELSQKYTKDYLKLLKTLDVDTISHLEKVTDNMGLIIEYVNKQVKNNNAYIDQEGNVWFDVKKFENHYGQVANLNLDKMIFEEQNNNKKFEADFALWKKTNVGIQFDSPFSKGRPGWHTECAVLINKHFKNKGLDIHGGGMDLTFPHHENENIQHFALYNQDITKEWIRCGQINYEGEKMSKSLGNVILAKDFLKEHDREILKLIILSSKISAPINVTNELIENMYVILNKYKKLIFKFFINFKNIDKSKINKNEEFIKIMNSLKIGDFSDFNYLLNEQIKEFNKTKNIKNAEIIFNTLKVIHPQLTIKANYNKAFELFDQWRCFIDKKEYKQADKIRKKLMKLGVY</sequence>
<dbReference type="InterPro" id="IPR032678">
    <property type="entry name" value="tRNA-synt_1_cat_dom"/>
</dbReference>
<protein>
    <submittedName>
        <fullName evidence="6">Cysteinyl-tRNA synthetase</fullName>
    </submittedName>
</protein>
<keyword evidence="3" id="KW-0547">Nucleotide-binding</keyword>
<organism evidence="6 7">
    <name type="scientific">Mycoplasmopsis fermentans (strain M64)</name>
    <name type="common">Mycoplasma fermentans</name>
    <dbReference type="NCBI Taxonomy" id="943945"/>
    <lineage>
        <taxon>Bacteria</taxon>
        <taxon>Bacillati</taxon>
        <taxon>Mycoplasmatota</taxon>
        <taxon>Mycoplasmoidales</taxon>
        <taxon>Metamycoplasmataceae</taxon>
        <taxon>Mycoplasmopsis</taxon>
    </lineage>
</organism>
<dbReference type="InterPro" id="IPR014729">
    <property type="entry name" value="Rossmann-like_a/b/a_fold"/>
</dbReference>
<dbReference type="PRINTS" id="PR00983">
    <property type="entry name" value="TRNASYNTHCYS"/>
</dbReference>
<dbReference type="GO" id="GO:0005524">
    <property type="term" value="F:ATP binding"/>
    <property type="evidence" value="ECO:0007669"/>
    <property type="project" value="UniProtKB-KW"/>
</dbReference>
<dbReference type="AlphaFoldDB" id="A0AB32XCZ4"/>
<evidence type="ECO:0000259" key="5">
    <source>
        <dbReference type="Pfam" id="PF01406"/>
    </source>
</evidence>
<dbReference type="EMBL" id="CP002458">
    <property type="protein sequence ID" value="ADV34950.1"/>
    <property type="molecule type" value="Genomic_DNA"/>
</dbReference>
<dbReference type="GO" id="GO:0006423">
    <property type="term" value="P:cysteinyl-tRNA aminoacylation"/>
    <property type="evidence" value="ECO:0007669"/>
    <property type="project" value="TreeGrafter"/>
</dbReference>
<dbReference type="InterPro" id="IPR024909">
    <property type="entry name" value="Cys-tRNA/MSH_ligase"/>
</dbReference>
<keyword evidence="2" id="KW-0436">Ligase</keyword>
<dbReference type="SUPFAM" id="SSF52374">
    <property type="entry name" value="Nucleotidylyl transferase"/>
    <property type="match status" value="1"/>
</dbReference>
<evidence type="ECO:0000313" key="7">
    <source>
        <dbReference type="Proteomes" id="UP000007473"/>
    </source>
</evidence>
<dbReference type="PANTHER" id="PTHR10890">
    <property type="entry name" value="CYSTEINYL-TRNA SYNTHETASE"/>
    <property type="match status" value="1"/>
</dbReference>
<dbReference type="Gene3D" id="3.40.50.620">
    <property type="entry name" value="HUPs"/>
    <property type="match status" value="1"/>
</dbReference>
<feature type="domain" description="tRNA synthetases class I catalytic" evidence="5">
    <location>
        <begin position="2"/>
        <end position="288"/>
    </location>
</feature>
<keyword evidence="4" id="KW-0067">ATP-binding</keyword>
<dbReference type="GO" id="GO:0005829">
    <property type="term" value="C:cytosol"/>
    <property type="evidence" value="ECO:0007669"/>
    <property type="project" value="TreeGrafter"/>
</dbReference>
<evidence type="ECO:0000256" key="1">
    <source>
        <dbReference type="ARBA" id="ARBA00011245"/>
    </source>
</evidence>
<proteinExistence type="predicted"/>
<dbReference type="Pfam" id="PF01406">
    <property type="entry name" value="tRNA-synt_1e"/>
    <property type="match status" value="1"/>
</dbReference>
<dbReference type="GO" id="GO:0004817">
    <property type="term" value="F:cysteine-tRNA ligase activity"/>
    <property type="evidence" value="ECO:0007669"/>
    <property type="project" value="TreeGrafter"/>
</dbReference>
<gene>
    <name evidence="6" type="primary">cysS</name>
    <name evidence="6" type="ordered locus">MfeM64YM_0955</name>
</gene>
<evidence type="ECO:0000256" key="2">
    <source>
        <dbReference type="ARBA" id="ARBA00022598"/>
    </source>
</evidence>
<evidence type="ECO:0000256" key="4">
    <source>
        <dbReference type="ARBA" id="ARBA00022840"/>
    </source>
</evidence>
<dbReference type="PANTHER" id="PTHR10890:SF3">
    <property type="entry name" value="CYSTEINE--TRNA LIGASE, CYTOPLASMIC"/>
    <property type="match status" value="1"/>
</dbReference>
<evidence type="ECO:0000256" key="3">
    <source>
        <dbReference type="ARBA" id="ARBA00022741"/>
    </source>
</evidence>